<proteinExistence type="predicted"/>
<dbReference type="Pfam" id="PF12686">
    <property type="entry name" value="DUF3800"/>
    <property type="match status" value="1"/>
</dbReference>
<evidence type="ECO:0000313" key="1">
    <source>
        <dbReference type="EMBL" id="NKI18509.1"/>
    </source>
</evidence>
<dbReference type="Proteomes" id="UP000765845">
    <property type="component" value="Unassembled WGS sequence"/>
</dbReference>
<dbReference type="RefSeq" id="WP_168451045.1">
    <property type="nucleotide sequence ID" value="NZ_JAAWWK010000005.1"/>
</dbReference>
<sequence>MELFFADDSTHNGVRDGMGKIISFGGVFVSPLALMPLEQKITDICQKNYGVPDGEEIKWSPKKKSWIYENLHGEKRTECYREILQSALDHGVKAIVICWDEGRTTLKGERAFNKALDFAFERISLHLEKQDTIGLMIADRPGGSHKQDEAFLAEFLERVNGGTVHVGPDRIALNILTTPSHLVKHLQLADLVTSITAAMVAGQDRYAGELFPLVKYMLISNHFGYIGGSGLKLFPDELWNLYHWVLGEDAYVKVSSAAGIILPKTGLPYAENSRKAK</sequence>
<name>A0ABX1GH29_9GAMM</name>
<keyword evidence="2" id="KW-1185">Reference proteome</keyword>
<dbReference type="EMBL" id="JAAWWK010000005">
    <property type="protein sequence ID" value="NKI18509.1"/>
    <property type="molecule type" value="Genomic_DNA"/>
</dbReference>
<evidence type="ECO:0000313" key="2">
    <source>
        <dbReference type="Proteomes" id="UP000765845"/>
    </source>
</evidence>
<reference evidence="1 2" key="1">
    <citation type="submission" date="2020-04" db="EMBL/GenBank/DDBJ databases">
        <authorList>
            <person name="Yoon J."/>
        </authorList>
    </citation>
    <scope>NUCLEOTIDE SEQUENCE [LARGE SCALE GENOMIC DNA]</scope>
    <source>
        <strain evidence="1 2">KMU-166</strain>
    </source>
</reference>
<organism evidence="1 2">
    <name type="scientific">Spongiibacter thalassae</name>
    <dbReference type="NCBI Taxonomy" id="2721624"/>
    <lineage>
        <taxon>Bacteria</taxon>
        <taxon>Pseudomonadati</taxon>
        <taxon>Pseudomonadota</taxon>
        <taxon>Gammaproteobacteria</taxon>
        <taxon>Cellvibrionales</taxon>
        <taxon>Spongiibacteraceae</taxon>
        <taxon>Spongiibacter</taxon>
    </lineage>
</organism>
<accession>A0ABX1GH29</accession>
<comment type="caution">
    <text evidence="1">The sequence shown here is derived from an EMBL/GenBank/DDBJ whole genome shotgun (WGS) entry which is preliminary data.</text>
</comment>
<protein>
    <submittedName>
        <fullName evidence="1">DUF3800 domain-containing protein</fullName>
    </submittedName>
</protein>
<dbReference type="InterPro" id="IPR024524">
    <property type="entry name" value="DUF3800"/>
</dbReference>
<gene>
    <name evidence="1" type="ORF">HCU74_13920</name>
</gene>